<organism evidence="4 5">
    <name type="scientific">Polycladospora coralii</name>
    <dbReference type="NCBI Taxonomy" id="2771432"/>
    <lineage>
        <taxon>Bacteria</taxon>
        <taxon>Bacillati</taxon>
        <taxon>Bacillota</taxon>
        <taxon>Bacilli</taxon>
        <taxon>Bacillales</taxon>
        <taxon>Thermoactinomycetaceae</taxon>
        <taxon>Polycladospora</taxon>
    </lineage>
</organism>
<evidence type="ECO:0000256" key="1">
    <source>
        <dbReference type="ARBA" id="ARBA00022737"/>
    </source>
</evidence>
<dbReference type="GO" id="GO:0006396">
    <property type="term" value="P:RNA processing"/>
    <property type="evidence" value="ECO:0007669"/>
    <property type="project" value="InterPro"/>
</dbReference>
<dbReference type="PANTHER" id="PTHR44943">
    <property type="entry name" value="CELLULOSE SYNTHASE OPERON PROTEIN C"/>
    <property type="match status" value="1"/>
</dbReference>
<dbReference type="InterPro" id="IPR003107">
    <property type="entry name" value="HAT"/>
</dbReference>
<dbReference type="SUPFAM" id="SSF48452">
    <property type="entry name" value="TPR-like"/>
    <property type="match status" value="1"/>
</dbReference>
<dbReference type="Gene3D" id="1.25.40.10">
    <property type="entry name" value="Tetratricopeptide repeat domain"/>
    <property type="match status" value="1"/>
</dbReference>
<accession>A0A926NC80</accession>
<comment type="caution">
    <text evidence="4">The sequence shown here is derived from an EMBL/GenBank/DDBJ whole genome shotgun (WGS) entry which is preliminary data.</text>
</comment>
<feature type="repeat" description="TPR" evidence="3">
    <location>
        <begin position="41"/>
        <end position="74"/>
    </location>
</feature>
<dbReference type="EMBL" id="JACXAH010000002">
    <property type="protein sequence ID" value="MBD1370914.1"/>
    <property type="molecule type" value="Genomic_DNA"/>
</dbReference>
<name>A0A926NC80_9BACL</name>
<dbReference type="InterPro" id="IPR011990">
    <property type="entry name" value="TPR-like_helical_dom_sf"/>
</dbReference>
<dbReference type="SMART" id="SM00386">
    <property type="entry name" value="HAT"/>
    <property type="match status" value="2"/>
</dbReference>
<dbReference type="PROSITE" id="PS50005">
    <property type="entry name" value="TPR"/>
    <property type="match status" value="1"/>
</dbReference>
<keyword evidence="1" id="KW-0677">Repeat</keyword>
<dbReference type="InterPro" id="IPR019734">
    <property type="entry name" value="TPR_rpt"/>
</dbReference>
<gene>
    <name evidence="4" type="ORF">IC620_00875</name>
</gene>
<dbReference type="RefSeq" id="WP_191139183.1">
    <property type="nucleotide sequence ID" value="NZ_JACXAG020000002.1"/>
</dbReference>
<keyword evidence="5" id="KW-1185">Reference proteome</keyword>
<proteinExistence type="predicted"/>
<keyword evidence="2 3" id="KW-0802">TPR repeat</keyword>
<dbReference type="SMART" id="SM00028">
    <property type="entry name" value="TPR"/>
    <property type="match status" value="3"/>
</dbReference>
<sequence>MDHLILDIYSESTTEKKFVRSSSYKRRRNRIERLIQKDPKIDHFLMLAQLEIRKQQHTEALEVLESALQIDPHYEPILVLYAQLLAWNEDEKAEQVYQKLLTLQTNRSEIYREYARYLIEREGTVNQIQQLLFKSLELKPQDAVSHILLAELFLREGRSSQALLHLGLAKQYRIHHSVYFVKIAHIYRMLGVHDEVRNHLRMAIQKDPKNKKIRNIAMQILGEEEQFKRHSIWKLWKNEKSDKMLK</sequence>
<protein>
    <submittedName>
        <fullName evidence="4">Tetratricopeptide repeat protein</fullName>
    </submittedName>
</protein>
<dbReference type="AlphaFoldDB" id="A0A926NC80"/>
<dbReference type="Pfam" id="PF14559">
    <property type="entry name" value="TPR_19"/>
    <property type="match status" value="1"/>
</dbReference>
<evidence type="ECO:0000313" key="5">
    <source>
        <dbReference type="Proteomes" id="UP000661691"/>
    </source>
</evidence>
<evidence type="ECO:0000256" key="3">
    <source>
        <dbReference type="PROSITE-ProRule" id="PRU00339"/>
    </source>
</evidence>
<dbReference type="Proteomes" id="UP000661691">
    <property type="component" value="Unassembled WGS sequence"/>
</dbReference>
<dbReference type="InterPro" id="IPR051685">
    <property type="entry name" value="Ycf3/AcsC/BcsC/TPR_MFPF"/>
</dbReference>
<evidence type="ECO:0000313" key="4">
    <source>
        <dbReference type="EMBL" id="MBD1370914.1"/>
    </source>
</evidence>
<reference evidence="4" key="1">
    <citation type="submission" date="2020-09" db="EMBL/GenBank/DDBJ databases">
        <title>A novel bacterium of genus Hazenella, isolated from South China Sea.</title>
        <authorList>
            <person name="Huang H."/>
            <person name="Mo K."/>
            <person name="Hu Y."/>
        </authorList>
    </citation>
    <scope>NUCLEOTIDE SEQUENCE</scope>
    <source>
        <strain evidence="4">IB182357</strain>
    </source>
</reference>
<dbReference type="PANTHER" id="PTHR44943:SF8">
    <property type="entry name" value="TPR REPEAT-CONTAINING PROTEIN MJ0263"/>
    <property type="match status" value="1"/>
</dbReference>
<evidence type="ECO:0000256" key="2">
    <source>
        <dbReference type="ARBA" id="ARBA00022803"/>
    </source>
</evidence>